<evidence type="ECO:0000256" key="1">
    <source>
        <dbReference type="SAM" id="MobiDB-lite"/>
    </source>
</evidence>
<sequence length="544" mass="62605">MVFMSQPLGLLLVFLKLSNLEVAGTVTSDESTTHNDYNSENEITTITGTTDTSEGRETSTENNTKTGNVFQTDTNIISKVSSTERIQQNETNLCQPMPPSSSRECYVIGEACPVLSFDLQVHWNVTCDETCRTFMECCKNPKEPPGEPIKNTTCVRTYQNENVLMVSSCPSVDGNEKIKEYCENFKPDLSHDLWLMTPMTDFETNTTYKNVFCAACNKGSLNNFHFWQLQFSCFENKTAKPFKIESGEQDGRVITRLHPRKKGFWKYTPKNSHIHVFCFLHPVIAAKYSELLSCCESKRLCGRKKRQSDTFTKEICTRNVPKNPIPEIKMVGSSIILKLNDKTERIPRFTKCDDKTLRLPHYLYDLLCAHEAKCKLNLVDCPKSEYFPVESDLYDSKFADHERMINDTYLSFCKNNSWVDVNLKISFYLLRATIIGLVIQLLVFLWLPAKSTLDKDLAVFGFTLLTQCLCAAYNRQSEKLSCRLVASVWHYSMLSCFTWVVIFSYDCLLSLRQLFRMHKLVFEYDMRQFLIYLGVSQVGIVTQW</sequence>
<keyword evidence="3" id="KW-0732">Signal</keyword>
<comment type="caution">
    <text evidence="4">The sequence shown here is derived from an EMBL/GenBank/DDBJ whole genome shotgun (WGS) entry which is preliminary data.</text>
</comment>
<dbReference type="Proteomes" id="UP001367676">
    <property type="component" value="Unassembled WGS sequence"/>
</dbReference>
<organism evidence="4 5">
    <name type="scientific">Parthenolecanium corni</name>
    <dbReference type="NCBI Taxonomy" id="536013"/>
    <lineage>
        <taxon>Eukaryota</taxon>
        <taxon>Metazoa</taxon>
        <taxon>Ecdysozoa</taxon>
        <taxon>Arthropoda</taxon>
        <taxon>Hexapoda</taxon>
        <taxon>Insecta</taxon>
        <taxon>Pterygota</taxon>
        <taxon>Neoptera</taxon>
        <taxon>Paraneoptera</taxon>
        <taxon>Hemiptera</taxon>
        <taxon>Sternorrhyncha</taxon>
        <taxon>Coccoidea</taxon>
        <taxon>Coccidae</taxon>
        <taxon>Parthenolecanium</taxon>
    </lineage>
</organism>
<name>A0AAN9T956_9HEMI</name>
<evidence type="ECO:0000313" key="4">
    <source>
        <dbReference type="EMBL" id="KAK7575950.1"/>
    </source>
</evidence>
<proteinExistence type="predicted"/>
<evidence type="ECO:0000256" key="3">
    <source>
        <dbReference type="SAM" id="SignalP"/>
    </source>
</evidence>
<feature type="chain" id="PRO_5043038736" evidence="3">
    <location>
        <begin position="26"/>
        <end position="544"/>
    </location>
</feature>
<feature type="transmembrane region" description="Helical" evidence="2">
    <location>
        <begin position="457"/>
        <end position="476"/>
    </location>
</feature>
<feature type="transmembrane region" description="Helical" evidence="2">
    <location>
        <begin position="488"/>
        <end position="509"/>
    </location>
</feature>
<feature type="region of interest" description="Disordered" evidence="1">
    <location>
        <begin position="47"/>
        <end position="67"/>
    </location>
</feature>
<evidence type="ECO:0000313" key="5">
    <source>
        <dbReference type="Proteomes" id="UP001367676"/>
    </source>
</evidence>
<keyword evidence="2" id="KW-0472">Membrane</keyword>
<dbReference type="EMBL" id="JBBCAQ010000036">
    <property type="protein sequence ID" value="KAK7575950.1"/>
    <property type="molecule type" value="Genomic_DNA"/>
</dbReference>
<feature type="signal peptide" evidence="3">
    <location>
        <begin position="1"/>
        <end position="25"/>
    </location>
</feature>
<keyword evidence="2" id="KW-0812">Transmembrane</keyword>
<evidence type="ECO:0000256" key="2">
    <source>
        <dbReference type="SAM" id="Phobius"/>
    </source>
</evidence>
<dbReference type="PANTHER" id="PTHR45902:SF4">
    <property type="entry name" value="G-PROTEIN COUPLED RECEPTORS FAMILY 2 PROFILE 2 DOMAIN-CONTAINING PROTEIN"/>
    <property type="match status" value="1"/>
</dbReference>
<keyword evidence="5" id="KW-1185">Reference proteome</keyword>
<dbReference type="PANTHER" id="PTHR45902">
    <property type="entry name" value="LATROPHILIN RECEPTOR-LIKE PROTEIN A"/>
    <property type="match status" value="1"/>
</dbReference>
<accession>A0AAN9T956</accession>
<feature type="transmembrane region" description="Helical" evidence="2">
    <location>
        <begin position="425"/>
        <end position="445"/>
    </location>
</feature>
<reference evidence="4 5" key="1">
    <citation type="submission" date="2024-03" db="EMBL/GenBank/DDBJ databases">
        <title>Adaptation during the transition from Ophiocordyceps entomopathogen to insect associate is accompanied by gene loss and intensified selection.</title>
        <authorList>
            <person name="Ward C.M."/>
            <person name="Onetto C.A."/>
            <person name="Borneman A.R."/>
        </authorList>
    </citation>
    <scope>NUCLEOTIDE SEQUENCE [LARGE SCALE GENOMIC DNA]</scope>
    <source>
        <strain evidence="4">AWRI1</strain>
        <tissue evidence="4">Single Adult Female</tissue>
    </source>
</reference>
<dbReference type="AlphaFoldDB" id="A0AAN9T956"/>
<dbReference type="InterPro" id="IPR053231">
    <property type="entry name" value="GPCR_LN-TM7"/>
</dbReference>
<keyword evidence="2" id="KW-1133">Transmembrane helix</keyword>
<gene>
    <name evidence="4" type="ORF">V9T40_012236</name>
</gene>
<protein>
    <submittedName>
        <fullName evidence="4">Uncharacterized protein</fullName>
    </submittedName>
</protein>